<dbReference type="EMBL" id="JAYMYQ010000001">
    <property type="protein sequence ID" value="KAK7359750.1"/>
    <property type="molecule type" value="Genomic_DNA"/>
</dbReference>
<dbReference type="Proteomes" id="UP001367508">
    <property type="component" value="Unassembled WGS sequence"/>
</dbReference>
<comment type="caution">
    <text evidence="3">The sequence shown here is derived from an EMBL/GenBank/DDBJ whole genome shotgun (WGS) entry which is preliminary data.</text>
</comment>
<evidence type="ECO:0000256" key="2">
    <source>
        <dbReference type="SAM" id="SignalP"/>
    </source>
</evidence>
<dbReference type="AlphaFoldDB" id="A0AAN9R2D5"/>
<evidence type="ECO:0000256" key="1">
    <source>
        <dbReference type="SAM" id="MobiDB-lite"/>
    </source>
</evidence>
<evidence type="ECO:0000313" key="3">
    <source>
        <dbReference type="EMBL" id="KAK7359750.1"/>
    </source>
</evidence>
<sequence>MLTGLIGAYTVIVLVYHSAASLVHDTVVNLDDTVNDSDGDDDNAADGDEHRGGVGGSSFQVPSSSHVTSSTKRSVRTWLGKDTLVRIRKTGLNVFKTGSSRTLEVLRHMQRYEVVQKAYLTFLRHLGMICSRWVESCRRVSVHLPVYIVEQPIQGRLELGRAINGLVLAFVFNKIQFSCKDGWY</sequence>
<accession>A0AAN9R2D5</accession>
<organism evidence="3 4">
    <name type="scientific">Canavalia gladiata</name>
    <name type="common">Sword bean</name>
    <name type="synonym">Dolichos gladiatus</name>
    <dbReference type="NCBI Taxonomy" id="3824"/>
    <lineage>
        <taxon>Eukaryota</taxon>
        <taxon>Viridiplantae</taxon>
        <taxon>Streptophyta</taxon>
        <taxon>Embryophyta</taxon>
        <taxon>Tracheophyta</taxon>
        <taxon>Spermatophyta</taxon>
        <taxon>Magnoliopsida</taxon>
        <taxon>eudicotyledons</taxon>
        <taxon>Gunneridae</taxon>
        <taxon>Pentapetalae</taxon>
        <taxon>rosids</taxon>
        <taxon>fabids</taxon>
        <taxon>Fabales</taxon>
        <taxon>Fabaceae</taxon>
        <taxon>Papilionoideae</taxon>
        <taxon>50 kb inversion clade</taxon>
        <taxon>NPAAA clade</taxon>
        <taxon>indigoferoid/millettioid clade</taxon>
        <taxon>Phaseoleae</taxon>
        <taxon>Canavalia</taxon>
    </lineage>
</organism>
<protein>
    <submittedName>
        <fullName evidence="3">Uncharacterized protein</fullName>
    </submittedName>
</protein>
<feature type="compositionally biased region" description="Acidic residues" evidence="1">
    <location>
        <begin position="33"/>
        <end position="46"/>
    </location>
</feature>
<evidence type="ECO:0000313" key="4">
    <source>
        <dbReference type="Proteomes" id="UP001367508"/>
    </source>
</evidence>
<feature type="chain" id="PRO_5042860080" evidence="2">
    <location>
        <begin position="22"/>
        <end position="184"/>
    </location>
</feature>
<keyword evidence="2" id="KW-0732">Signal</keyword>
<feature type="signal peptide" evidence="2">
    <location>
        <begin position="1"/>
        <end position="21"/>
    </location>
</feature>
<reference evidence="3 4" key="1">
    <citation type="submission" date="2024-01" db="EMBL/GenBank/DDBJ databases">
        <title>The genomes of 5 underutilized Papilionoideae crops provide insights into root nodulation and disease resistanc.</title>
        <authorList>
            <person name="Jiang F."/>
        </authorList>
    </citation>
    <scope>NUCLEOTIDE SEQUENCE [LARGE SCALE GENOMIC DNA]</scope>
    <source>
        <strain evidence="3">LVBAO_FW01</strain>
        <tissue evidence="3">Leaves</tissue>
    </source>
</reference>
<name>A0AAN9R2D5_CANGL</name>
<keyword evidence="4" id="KW-1185">Reference proteome</keyword>
<feature type="compositionally biased region" description="Low complexity" evidence="1">
    <location>
        <begin position="57"/>
        <end position="72"/>
    </location>
</feature>
<feature type="region of interest" description="Disordered" evidence="1">
    <location>
        <begin position="33"/>
        <end position="72"/>
    </location>
</feature>
<proteinExistence type="predicted"/>
<gene>
    <name evidence="3" type="ORF">VNO77_01715</name>
</gene>